<dbReference type="Pfam" id="PF00501">
    <property type="entry name" value="AMP-binding"/>
    <property type="match status" value="1"/>
</dbReference>
<dbReference type="SUPFAM" id="SSF56801">
    <property type="entry name" value="Acetyl-CoA synthetase-like"/>
    <property type="match status" value="1"/>
</dbReference>
<dbReference type="InterPro" id="IPR045851">
    <property type="entry name" value="AMP-bd_C_sf"/>
</dbReference>
<comment type="caution">
    <text evidence="2">The sequence shown here is derived from an EMBL/GenBank/DDBJ whole genome shotgun (WGS) entry which is preliminary data.</text>
</comment>
<sequence length="452" mass="48553">MSYWTLTAHAPGDLVLVDTDGTPIDREALLARVGAHEDRLARFGSRSFGFLSCANRVEDIALMLACLRLGHVPLLLAADMPADQFKALVAHYGPDWIAGRDGQTGPVPSSARTAARVTLHPALGLLLSTSGSTGSPRLVRLSREALQANAASIADYLALSRDERAITSLPMNYSYGLSVINSHLAAGGSLVLNNDSVISREFLQRLQDHRATSLAGVPYVYQMLARTGFFKQPAPSLRTLTQAGGKLDDRMTRLVAEAAEAAGLRFFVMYGQTEACARISYVPPERLGTKIGSIGIAIPGGALSVAPDSGELVYEGPNVMLGYAEHPADLALGDELGGRLATGDLGRVDEDGFFYITGRLKRFIKVSGNRIGLDEVEQALHMHLQGPVSVGGKDDGLVVWIESGDAAQIDSARTYLRDQFMIHHSMVKLRLVDHLPLLPTGKKDYSPLLSSQ</sequence>
<organism evidence="2 3">
    <name type="scientific">Roseateles aquatilis</name>
    <dbReference type="NCBI Taxonomy" id="431061"/>
    <lineage>
        <taxon>Bacteria</taxon>
        <taxon>Pseudomonadati</taxon>
        <taxon>Pseudomonadota</taxon>
        <taxon>Betaproteobacteria</taxon>
        <taxon>Burkholderiales</taxon>
        <taxon>Sphaerotilaceae</taxon>
        <taxon>Roseateles</taxon>
    </lineage>
</organism>
<dbReference type="GO" id="GO:0016878">
    <property type="term" value="F:acid-thiol ligase activity"/>
    <property type="evidence" value="ECO:0007669"/>
    <property type="project" value="UniProtKB-ARBA"/>
</dbReference>
<gene>
    <name evidence="2" type="ORF">CDN99_18055</name>
</gene>
<dbReference type="InterPro" id="IPR042099">
    <property type="entry name" value="ANL_N_sf"/>
</dbReference>
<evidence type="ECO:0000313" key="2">
    <source>
        <dbReference type="EMBL" id="OWQ87507.1"/>
    </source>
</evidence>
<dbReference type="Gene3D" id="3.30.300.30">
    <property type="match status" value="1"/>
</dbReference>
<accession>A0A246J4I4</accession>
<name>A0A246J4I4_9BURK</name>
<dbReference type="InterPro" id="IPR050237">
    <property type="entry name" value="ATP-dep_AMP-bd_enzyme"/>
</dbReference>
<proteinExistence type="predicted"/>
<evidence type="ECO:0000313" key="3">
    <source>
        <dbReference type="Proteomes" id="UP000197468"/>
    </source>
</evidence>
<dbReference type="Proteomes" id="UP000197468">
    <property type="component" value="Unassembled WGS sequence"/>
</dbReference>
<keyword evidence="3" id="KW-1185">Reference proteome</keyword>
<dbReference type="RefSeq" id="WP_088386290.1">
    <property type="nucleotide sequence ID" value="NZ_NIOF01000009.1"/>
</dbReference>
<feature type="domain" description="AMP-dependent synthetase/ligase" evidence="1">
    <location>
        <begin position="129"/>
        <end position="323"/>
    </location>
</feature>
<protein>
    <recommendedName>
        <fullName evidence="1">AMP-dependent synthetase/ligase domain-containing protein</fullName>
    </recommendedName>
</protein>
<dbReference type="Gene3D" id="3.40.50.12780">
    <property type="entry name" value="N-terminal domain of ligase-like"/>
    <property type="match status" value="1"/>
</dbReference>
<reference evidence="2 3" key="1">
    <citation type="journal article" date="2008" name="Int. J. Syst. Evol. Microbiol.">
        <title>Description of Roseateles aquatilis sp. nov. and Roseateles terrae sp. nov., in the class Betaproteobacteria, and emended description of the genus Roseateles.</title>
        <authorList>
            <person name="Gomila M."/>
            <person name="Bowien B."/>
            <person name="Falsen E."/>
            <person name="Moore E.R."/>
            <person name="Lalucat J."/>
        </authorList>
    </citation>
    <scope>NUCLEOTIDE SEQUENCE [LARGE SCALE GENOMIC DNA]</scope>
    <source>
        <strain evidence="2 3">CCUG 48205</strain>
    </source>
</reference>
<dbReference type="EMBL" id="NIOF01000009">
    <property type="protein sequence ID" value="OWQ87507.1"/>
    <property type="molecule type" value="Genomic_DNA"/>
</dbReference>
<dbReference type="InterPro" id="IPR000873">
    <property type="entry name" value="AMP-dep_synth/lig_dom"/>
</dbReference>
<dbReference type="PANTHER" id="PTHR43767">
    <property type="entry name" value="LONG-CHAIN-FATTY-ACID--COA LIGASE"/>
    <property type="match status" value="1"/>
</dbReference>
<evidence type="ECO:0000259" key="1">
    <source>
        <dbReference type="Pfam" id="PF00501"/>
    </source>
</evidence>
<dbReference type="OrthoDB" id="9803968at2"/>
<dbReference type="PANTHER" id="PTHR43767:SF1">
    <property type="entry name" value="NONRIBOSOMAL PEPTIDE SYNTHASE PES1 (EUROFUNG)-RELATED"/>
    <property type="match status" value="1"/>
</dbReference>
<dbReference type="AlphaFoldDB" id="A0A246J4I4"/>